<name>A0A6B0UPJ4_IXORI</name>
<dbReference type="AlphaFoldDB" id="A0A6B0UPJ4"/>
<proteinExistence type="predicted"/>
<dbReference type="EMBL" id="GIFC01009341">
    <property type="protein sequence ID" value="MXU91424.1"/>
    <property type="molecule type" value="Transcribed_RNA"/>
</dbReference>
<reference evidence="1" key="1">
    <citation type="submission" date="2019-12" db="EMBL/GenBank/DDBJ databases">
        <title>An insight into the sialome of adult female Ixodes ricinus ticks feeding for 6 days.</title>
        <authorList>
            <person name="Perner J."/>
            <person name="Ribeiro J.M.C."/>
        </authorList>
    </citation>
    <scope>NUCLEOTIDE SEQUENCE</scope>
    <source>
        <strain evidence="1">Semi-engorged</strain>
        <tissue evidence="1">Salivary glands</tissue>
    </source>
</reference>
<protein>
    <submittedName>
        <fullName evidence="1">Uncharacterized protein</fullName>
    </submittedName>
</protein>
<sequence>MNKSGISLFLPGLAAFFGSFSFAFRPSPRPFRFVLRWRRESASFSRSNDDITERFCWHSPAEADRRFWQVKHCIKRCSISFSTIFFFFVLENGEFGSYVFPGNTFFSRGFFKTYQRGSTVLC</sequence>
<organism evidence="1">
    <name type="scientific">Ixodes ricinus</name>
    <name type="common">Common tick</name>
    <name type="synonym">Acarus ricinus</name>
    <dbReference type="NCBI Taxonomy" id="34613"/>
    <lineage>
        <taxon>Eukaryota</taxon>
        <taxon>Metazoa</taxon>
        <taxon>Ecdysozoa</taxon>
        <taxon>Arthropoda</taxon>
        <taxon>Chelicerata</taxon>
        <taxon>Arachnida</taxon>
        <taxon>Acari</taxon>
        <taxon>Parasitiformes</taxon>
        <taxon>Ixodida</taxon>
        <taxon>Ixodoidea</taxon>
        <taxon>Ixodidae</taxon>
        <taxon>Ixodinae</taxon>
        <taxon>Ixodes</taxon>
    </lineage>
</organism>
<accession>A0A6B0UPJ4</accession>
<evidence type="ECO:0000313" key="1">
    <source>
        <dbReference type="EMBL" id="MXU91424.1"/>
    </source>
</evidence>